<dbReference type="RefSeq" id="WP_151692457.1">
    <property type="nucleotide sequence ID" value="NZ_BMGX01000002.1"/>
</dbReference>
<dbReference type="EMBL" id="WBVQ01000001">
    <property type="protein sequence ID" value="KAB2817769.1"/>
    <property type="molecule type" value="Genomic_DNA"/>
</dbReference>
<dbReference type="Pfam" id="PF00892">
    <property type="entry name" value="EamA"/>
    <property type="match status" value="1"/>
</dbReference>
<comment type="caution">
    <text evidence="3">The sequence shown here is derived from an EMBL/GenBank/DDBJ whole genome shotgun (WGS) entry which is preliminary data.</text>
</comment>
<evidence type="ECO:0000313" key="4">
    <source>
        <dbReference type="Proteomes" id="UP000484164"/>
    </source>
</evidence>
<keyword evidence="4" id="KW-1185">Reference proteome</keyword>
<feature type="transmembrane region" description="Helical" evidence="1">
    <location>
        <begin position="113"/>
        <end position="131"/>
    </location>
</feature>
<feature type="transmembrane region" description="Helical" evidence="1">
    <location>
        <begin position="209"/>
        <end position="231"/>
    </location>
</feature>
<feature type="domain" description="EamA" evidence="2">
    <location>
        <begin position="2"/>
        <end position="132"/>
    </location>
</feature>
<dbReference type="InterPro" id="IPR000620">
    <property type="entry name" value="EamA_dom"/>
</dbReference>
<dbReference type="GO" id="GO:0016020">
    <property type="term" value="C:membrane"/>
    <property type="evidence" value="ECO:0007669"/>
    <property type="project" value="InterPro"/>
</dbReference>
<keyword evidence="1" id="KW-1133">Transmembrane helix</keyword>
<evidence type="ECO:0000259" key="2">
    <source>
        <dbReference type="Pfam" id="PF00892"/>
    </source>
</evidence>
<dbReference type="AlphaFoldDB" id="A0A6L3ZJG4"/>
<keyword evidence="1" id="KW-0472">Membrane</keyword>
<evidence type="ECO:0000313" key="3">
    <source>
        <dbReference type="EMBL" id="KAB2817769.1"/>
    </source>
</evidence>
<name>A0A6L3ZJG4_9FLAO</name>
<sequence length="283" mass="31285">MIYLLLSIACSTFIFVIFKWFGKFNVNNLQAIVANYFIAGTLGWLPLSGSVEHPESLLEWGVWPFAIGFLFITLFQLMAKITQDYGVNVVSVTVKMSFIIPILFGVWMHGERLSTFHIIGILLAILAVYSINKPENSSGNFEWKGPLILFVGSGVLDATMKIVESGVAKENHLATFTSSAFAVAGILGVLYLLYSIYIQKKTTWDAKSWLWGIVLGIPNYGSIFFLLKALGGDFPSAILYPINNVGIVAISAVIARLFFAEYFTKWRIIGLVTAAFAILSLLN</sequence>
<proteinExistence type="predicted"/>
<feature type="transmembrane region" description="Helical" evidence="1">
    <location>
        <begin position="6"/>
        <end position="22"/>
    </location>
</feature>
<feature type="transmembrane region" description="Helical" evidence="1">
    <location>
        <begin position="29"/>
        <end position="48"/>
    </location>
</feature>
<protein>
    <submittedName>
        <fullName evidence="3">DMT family transporter</fullName>
    </submittedName>
</protein>
<feature type="transmembrane region" description="Helical" evidence="1">
    <location>
        <begin position="175"/>
        <end position="197"/>
    </location>
</feature>
<dbReference type="Proteomes" id="UP000484164">
    <property type="component" value="Unassembled WGS sequence"/>
</dbReference>
<organism evidence="3 4">
    <name type="scientific">Phaeocystidibacter marisrubri</name>
    <dbReference type="NCBI Taxonomy" id="1577780"/>
    <lineage>
        <taxon>Bacteria</taxon>
        <taxon>Pseudomonadati</taxon>
        <taxon>Bacteroidota</taxon>
        <taxon>Flavobacteriia</taxon>
        <taxon>Flavobacteriales</taxon>
        <taxon>Phaeocystidibacteraceae</taxon>
        <taxon>Phaeocystidibacter</taxon>
    </lineage>
</organism>
<gene>
    <name evidence="3" type="ORF">F8C82_05020</name>
</gene>
<keyword evidence="1" id="KW-0812">Transmembrane</keyword>
<dbReference type="OrthoDB" id="1524053at2"/>
<reference evidence="3 4" key="1">
    <citation type="submission" date="2019-10" db="EMBL/GenBank/DDBJ databases">
        <title>Genome sequence of Phaeocystidibacter marisrubri JCM30614 (type strain).</title>
        <authorList>
            <person name="Bowman J.P."/>
        </authorList>
    </citation>
    <scope>NUCLEOTIDE SEQUENCE [LARGE SCALE GENOMIC DNA]</scope>
    <source>
        <strain evidence="3 4">JCM 30614</strain>
    </source>
</reference>
<evidence type="ECO:0000256" key="1">
    <source>
        <dbReference type="SAM" id="Phobius"/>
    </source>
</evidence>
<dbReference type="SUPFAM" id="SSF103481">
    <property type="entry name" value="Multidrug resistance efflux transporter EmrE"/>
    <property type="match status" value="2"/>
</dbReference>
<dbReference type="Gene3D" id="1.10.3730.20">
    <property type="match status" value="1"/>
</dbReference>
<feature type="transmembrane region" description="Helical" evidence="1">
    <location>
        <begin position="143"/>
        <end position="163"/>
    </location>
</feature>
<feature type="transmembrane region" description="Helical" evidence="1">
    <location>
        <begin position="237"/>
        <end position="259"/>
    </location>
</feature>
<accession>A0A6L3ZJG4</accession>
<feature type="transmembrane region" description="Helical" evidence="1">
    <location>
        <begin position="60"/>
        <end position="78"/>
    </location>
</feature>
<dbReference type="InterPro" id="IPR037185">
    <property type="entry name" value="EmrE-like"/>
</dbReference>
<feature type="transmembrane region" description="Helical" evidence="1">
    <location>
        <begin position="85"/>
        <end position="107"/>
    </location>
</feature>